<keyword evidence="3" id="KW-1185">Reference proteome</keyword>
<organism evidence="3 4">
    <name type="scientific">Heterorhabditis bacteriophora</name>
    <name type="common">Entomopathogenic nematode worm</name>
    <dbReference type="NCBI Taxonomy" id="37862"/>
    <lineage>
        <taxon>Eukaryota</taxon>
        <taxon>Metazoa</taxon>
        <taxon>Ecdysozoa</taxon>
        <taxon>Nematoda</taxon>
        <taxon>Chromadorea</taxon>
        <taxon>Rhabditida</taxon>
        <taxon>Rhabditina</taxon>
        <taxon>Rhabditomorpha</taxon>
        <taxon>Strongyloidea</taxon>
        <taxon>Heterorhabditidae</taxon>
        <taxon>Heterorhabditis</taxon>
    </lineage>
</organism>
<dbReference type="SUPFAM" id="SSF49785">
    <property type="entry name" value="Galactose-binding domain-like"/>
    <property type="match status" value="1"/>
</dbReference>
<dbReference type="InterPro" id="IPR008979">
    <property type="entry name" value="Galactose-bd-like_sf"/>
</dbReference>
<dbReference type="PROSITE" id="PS50022">
    <property type="entry name" value="FA58C_3"/>
    <property type="match status" value="1"/>
</dbReference>
<dbReference type="WBParaSite" id="Hba_12274">
    <property type="protein sequence ID" value="Hba_12274"/>
    <property type="gene ID" value="Hba_12274"/>
</dbReference>
<feature type="region of interest" description="Disordered" evidence="1">
    <location>
        <begin position="31"/>
        <end position="61"/>
    </location>
</feature>
<proteinExistence type="predicted"/>
<evidence type="ECO:0000256" key="1">
    <source>
        <dbReference type="SAM" id="MobiDB-lite"/>
    </source>
</evidence>
<feature type="compositionally biased region" description="Polar residues" evidence="1">
    <location>
        <begin position="31"/>
        <end position="45"/>
    </location>
</feature>
<reference evidence="4" key="1">
    <citation type="submission" date="2016-11" db="UniProtKB">
        <authorList>
            <consortium name="WormBaseParasite"/>
        </authorList>
    </citation>
    <scope>IDENTIFICATION</scope>
</reference>
<feature type="domain" description="F5/8 type C" evidence="2">
    <location>
        <begin position="11"/>
        <end position="45"/>
    </location>
</feature>
<accession>A0A1I7X3V5</accession>
<name>A0A1I7X3V5_HETBA</name>
<evidence type="ECO:0000259" key="2">
    <source>
        <dbReference type="PROSITE" id="PS50022"/>
    </source>
</evidence>
<protein>
    <submittedName>
        <fullName evidence="4">F5/8 type C domain-containing protein</fullName>
    </submittedName>
</protein>
<dbReference type="Proteomes" id="UP000095283">
    <property type="component" value="Unplaced"/>
</dbReference>
<dbReference type="AlphaFoldDB" id="A0A1I7X3V5"/>
<evidence type="ECO:0000313" key="3">
    <source>
        <dbReference type="Proteomes" id="UP000095283"/>
    </source>
</evidence>
<dbReference type="Gene3D" id="2.60.120.260">
    <property type="entry name" value="Galactose-binding domain-like"/>
    <property type="match status" value="1"/>
</dbReference>
<sequence length="61" mass="6777">MLDLKKYLDHCASFPLGMESGVIKDTQISASSSFDKQSVGPQNSRGRIDESYVLEEQRVPS</sequence>
<dbReference type="InterPro" id="IPR000421">
    <property type="entry name" value="FA58C"/>
</dbReference>
<evidence type="ECO:0000313" key="4">
    <source>
        <dbReference type="WBParaSite" id="Hba_12274"/>
    </source>
</evidence>
<feature type="compositionally biased region" description="Basic and acidic residues" evidence="1">
    <location>
        <begin position="46"/>
        <end position="61"/>
    </location>
</feature>